<dbReference type="AlphaFoldDB" id="A0A1D8GDB8"/>
<evidence type="ECO:0000256" key="8">
    <source>
        <dbReference type="SAM" id="Phobius"/>
    </source>
</evidence>
<dbReference type="KEGG" id="gfe:Gferi_04575"/>
<reference evidence="9 10" key="1">
    <citation type="submission" date="2016-09" db="EMBL/GenBank/DDBJ databases">
        <title>Genomic analysis reveals versatility of anaerobic energy metabolism of Geosporobacter ferrireducens IRF9 of phylum Firmicutes.</title>
        <authorList>
            <person name="Kim S.-J."/>
        </authorList>
    </citation>
    <scope>NUCLEOTIDE SEQUENCE [LARGE SCALE GENOMIC DNA]</scope>
    <source>
        <strain evidence="9 10">IRF9</strain>
    </source>
</reference>
<keyword evidence="10" id="KW-1185">Reference proteome</keyword>
<feature type="transmembrane region" description="Helical" evidence="8">
    <location>
        <begin position="52"/>
        <end position="71"/>
    </location>
</feature>
<dbReference type="InterPro" id="IPR000060">
    <property type="entry name" value="BCCT_transptr"/>
</dbReference>
<dbReference type="PANTHER" id="PTHR30047:SF7">
    <property type="entry name" value="HIGH-AFFINITY CHOLINE TRANSPORT PROTEIN"/>
    <property type="match status" value="1"/>
</dbReference>
<keyword evidence="6 8" id="KW-1133">Transmembrane helix</keyword>
<protein>
    <submittedName>
        <fullName evidence="9">BCCT transporter</fullName>
    </submittedName>
</protein>
<feature type="transmembrane region" description="Helical" evidence="8">
    <location>
        <begin position="192"/>
        <end position="213"/>
    </location>
</feature>
<feature type="transmembrane region" description="Helical" evidence="8">
    <location>
        <begin position="453"/>
        <end position="472"/>
    </location>
</feature>
<organism evidence="9 10">
    <name type="scientific">Geosporobacter ferrireducens</name>
    <dbReference type="NCBI Taxonomy" id="1424294"/>
    <lineage>
        <taxon>Bacteria</taxon>
        <taxon>Bacillati</taxon>
        <taxon>Bacillota</taxon>
        <taxon>Clostridia</taxon>
        <taxon>Peptostreptococcales</taxon>
        <taxon>Thermotaleaceae</taxon>
        <taxon>Geosporobacter</taxon>
    </lineage>
</organism>
<name>A0A1D8GDB8_9FIRM</name>
<gene>
    <name evidence="9" type="ORF">Gferi_04575</name>
</gene>
<dbReference type="RefSeq" id="WP_069974460.1">
    <property type="nucleotide sequence ID" value="NZ_CP017269.1"/>
</dbReference>
<feature type="transmembrane region" description="Helical" evidence="8">
    <location>
        <begin position="321"/>
        <end position="342"/>
    </location>
</feature>
<evidence type="ECO:0000256" key="7">
    <source>
        <dbReference type="ARBA" id="ARBA00023136"/>
    </source>
</evidence>
<evidence type="ECO:0000256" key="5">
    <source>
        <dbReference type="ARBA" id="ARBA00022692"/>
    </source>
</evidence>
<comment type="subcellular location">
    <subcellularLocation>
        <location evidence="1">Cell membrane</location>
        <topology evidence="1">Multi-pass membrane protein</topology>
    </subcellularLocation>
</comment>
<dbReference type="EMBL" id="CP017269">
    <property type="protein sequence ID" value="AOT68894.1"/>
    <property type="molecule type" value="Genomic_DNA"/>
</dbReference>
<evidence type="ECO:0000256" key="6">
    <source>
        <dbReference type="ARBA" id="ARBA00022989"/>
    </source>
</evidence>
<feature type="transmembrane region" description="Helical" evidence="8">
    <location>
        <begin position="478"/>
        <end position="500"/>
    </location>
</feature>
<evidence type="ECO:0000256" key="3">
    <source>
        <dbReference type="ARBA" id="ARBA00022448"/>
    </source>
</evidence>
<dbReference type="PANTHER" id="PTHR30047">
    <property type="entry name" value="HIGH-AFFINITY CHOLINE TRANSPORT PROTEIN-RELATED"/>
    <property type="match status" value="1"/>
</dbReference>
<proteinExistence type="inferred from homology"/>
<evidence type="ECO:0000256" key="2">
    <source>
        <dbReference type="ARBA" id="ARBA00005658"/>
    </source>
</evidence>
<dbReference type="OrthoDB" id="9775735at2"/>
<evidence type="ECO:0000313" key="10">
    <source>
        <dbReference type="Proteomes" id="UP000095743"/>
    </source>
</evidence>
<feature type="transmembrane region" description="Helical" evidence="8">
    <location>
        <begin position="395"/>
        <end position="422"/>
    </location>
</feature>
<feature type="transmembrane region" description="Helical" evidence="8">
    <location>
        <begin position="92"/>
        <end position="112"/>
    </location>
</feature>
<evidence type="ECO:0000313" key="9">
    <source>
        <dbReference type="EMBL" id="AOT68894.1"/>
    </source>
</evidence>
<sequence length="521" mass="55983">MGTQSKNNSIRPLVFFPAFILLVLAIILNFASPEAFLKVTTTAKDFMTVQCGWMFSWAGVLCLLVMIGAYFSPLGNVRIGGEDAKPLLKKTSWFAITLCTTIAAGILFWGTAEPIWHLAYPPESLGIEPMSPAAAKFAMETLYLHWTFIPYAFYAVPTVVFAFAYYNMKRPFSVGSQISPIIGKYDQSKLDMVIDAVILFAVAAGISASFGTAVMNMGGGINALLGINNDKSLWIVITIIGTIAFIISSGTGLMKGIRILSDINVYIYYVILGVLVLLGPTVYMFSSGTEAFGGFLSGIFNKALFTGTAAGDEWATGWTTFYWSNWMAWAPVTAVFLARIAYGYKVKEVITMNFVIPSIFSAVWMTILGGSAINFQVTGKVDILAIMNEQGSAAAGYAVLGNLPLSGLLIGIYLLAVIISFITATDSTTNAMASICTTGITEGAQEAPLYLKVTWGVAVGAIALIFIATLGIDGIKMLSYLGGFPALFLGILSIVSLGYIMKDPYKFDVVSKSKKKEEAGN</sequence>
<dbReference type="GO" id="GO:0022857">
    <property type="term" value="F:transmembrane transporter activity"/>
    <property type="evidence" value="ECO:0007669"/>
    <property type="project" value="InterPro"/>
</dbReference>
<feature type="transmembrane region" description="Helical" evidence="8">
    <location>
        <begin position="233"/>
        <end position="254"/>
    </location>
</feature>
<keyword evidence="4" id="KW-1003">Cell membrane</keyword>
<evidence type="ECO:0000256" key="4">
    <source>
        <dbReference type="ARBA" id="ARBA00022475"/>
    </source>
</evidence>
<accession>A0A1D8GDB8</accession>
<keyword evidence="3" id="KW-0813">Transport</keyword>
<keyword evidence="7 8" id="KW-0472">Membrane</keyword>
<feature type="transmembrane region" description="Helical" evidence="8">
    <location>
        <begin position="12"/>
        <end position="32"/>
    </location>
</feature>
<feature type="transmembrane region" description="Helical" evidence="8">
    <location>
        <begin position="148"/>
        <end position="166"/>
    </location>
</feature>
<dbReference type="GO" id="GO:0005886">
    <property type="term" value="C:plasma membrane"/>
    <property type="evidence" value="ECO:0007669"/>
    <property type="project" value="UniProtKB-SubCell"/>
</dbReference>
<dbReference type="STRING" id="1424294.Gferi_04575"/>
<dbReference type="Proteomes" id="UP000095743">
    <property type="component" value="Chromosome"/>
</dbReference>
<feature type="transmembrane region" description="Helical" evidence="8">
    <location>
        <begin position="354"/>
        <end position="375"/>
    </location>
</feature>
<feature type="transmembrane region" description="Helical" evidence="8">
    <location>
        <begin position="266"/>
        <end position="286"/>
    </location>
</feature>
<keyword evidence="5 8" id="KW-0812">Transmembrane</keyword>
<evidence type="ECO:0000256" key="1">
    <source>
        <dbReference type="ARBA" id="ARBA00004651"/>
    </source>
</evidence>
<comment type="similarity">
    <text evidence="2">Belongs to the BCCT transporter (TC 2.A.15) family.</text>
</comment>
<dbReference type="Pfam" id="PF02028">
    <property type="entry name" value="BCCT"/>
    <property type="match status" value="1"/>
</dbReference>